<accession>A0A9P8P243</accession>
<dbReference type="EMBL" id="JAEUBE010000366">
    <property type="protein sequence ID" value="KAH3663596.1"/>
    <property type="molecule type" value="Genomic_DNA"/>
</dbReference>
<dbReference type="GeneID" id="70236961"/>
<organism evidence="1 2">
    <name type="scientific">Ogataea philodendri</name>
    <dbReference type="NCBI Taxonomy" id="1378263"/>
    <lineage>
        <taxon>Eukaryota</taxon>
        <taxon>Fungi</taxon>
        <taxon>Dikarya</taxon>
        <taxon>Ascomycota</taxon>
        <taxon>Saccharomycotina</taxon>
        <taxon>Pichiomycetes</taxon>
        <taxon>Pichiales</taxon>
        <taxon>Pichiaceae</taxon>
        <taxon>Ogataea</taxon>
    </lineage>
</organism>
<keyword evidence="2" id="KW-1185">Reference proteome</keyword>
<dbReference type="AlphaFoldDB" id="A0A9P8P243"/>
<gene>
    <name evidence="1" type="ORF">OGAPHI_004997</name>
</gene>
<dbReference type="Proteomes" id="UP000769157">
    <property type="component" value="Unassembled WGS sequence"/>
</dbReference>
<proteinExistence type="predicted"/>
<reference evidence="1" key="1">
    <citation type="journal article" date="2021" name="Open Biol.">
        <title>Shared evolutionary footprints suggest mitochondrial oxidative damage underlies multiple complex I losses in fungi.</title>
        <authorList>
            <person name="Schikora-Tamarit M.A."/>
            <person name="Marcet-Houben M."/>
            <person name="Nosek J."/>
            <person name="Gabaldon T."/>
        </authorList>
    </citation>
    <scope>NUCLEOTIDE SEQUENCE</scope>
    <source>
        <strain evidence="1">CBS6075</strain>
    </source>
</reference>
<evidence type="ECO:0000313" key="1">
    <source>
        <dbReference type="EMBL" id="KAH3663596.1"/>
    </source>
</evidence>
<protein>
    <submittedName>
        <fullName evidence="1">Uncharacterized protein</fullName>
    </submittedName>
</protein>
<evidence type="ECO:0000313" key="2">
    <source>
        <dbReference type="Proteomes" id="UP000769157"/>
    </source>
</evidence>
<comment type="caution">
    <text evidence="1">The sequence shown here is derived from an EMBL/GenBank/DDBJ whole genome shotgun (WGS) entry which is preliminary data.</text>
</comment>
<reference evidence="1" key="2">
    <citation type="submission" date="2021-01" db="EMBL/GenBank/DDBJ databases">
        <authorList>
            <person name="Schikora-Tamarit M.A."/>
        </authorList>
    </citation>
    <scope>NUCLEOTIDE SEQUENCE</scope>
    <source>
        <strain evidence="1">CBS6075</strain>
    </source>
</reference>
<dbReference type="RefSeq" id="XP_046059932.1">
    <property type="nucleotide sequence ID" value="XM_046206134.1"/>
</dbReference>
<name>A0A9P8P243_9ASCO</name>
<sequence>MQCGDFAFSRSDHVDAATLRRSQTFKVRSNEEVAICWVKFGFTPNPPIFLSCSCRMFILERLCCFSRRSNVPNSPSMVLNAATLGSKKCRSEKLAAPPYSLSRSRTELELCLSRSSTRIDPSYEHDTISLGFSFRMRILGMLLPWCFRCVVSGRESVSSSTDQIPISPPVSPPITTLRVVDGWNVMEVIRDAVSRSSLAGSLSYRPSESILSLALFTSLVASLVLIVSKKSPNETDWPNLSNLSSTSLLSFSSAEITSVSLKSPESLIFFNRSSSSAFCLASSASSLAFRSSSVLACTPASRFDLRVGTGASFFTFLGLGPLLFDLFVSSGNSFLNSRDNVSKFSFLKSSLLRAIFCCLCLSNSDKATMVKKKGVRCR</sequence>